<keyword evidence="4" id="KW-1185">Reference proteome</keyword>
<evidence type="ECO:0000313" key="4">
    <source>
        <dbReference type="Proteomes" id="UP000188318"/>
    </source>
</evidence>
<reference evidence="4" key="1">
    <citation type="journal article" date="2017" name="Genome Biol.">
        <title>Comparative genomics reveals high biological diversity and specific adaptations in the industrially and medically important fungal genus Aspergillus.</title>
        <authorList>
            <person name="de Vries R.P."/>
            <person name="Riley R."/>
            <person name="Wiebenga A."/>
            <person name="Aguilar-Osorio G."/>
            <person name="Amillis S."/>
            <person name="Uchima C.A."/>
            <person name="Anderluh G."/>
            <person name="Asadollahi M."/>
            <person name="Askin M."/>
            <person name="Barry K."/>
            <person name="Battaglia E."/>
            <person name="Bayram O."/>
            <person name="Benocci T."/>
            <person name="Braus-Stromeyer S.A."/>
            <person name="Caldana C."/>
            <person name="Canovas D."/>
            <person name="Cerqueira G.C."/>
            <person name="Chen F."/>
            <person name="Chen W."/>
            <person name="Choi C."/>
            <person name="Clum A."/>
            <person name="Dos Santos R.A."/>
            <person name="Damasio A.R."/>
            <person name="Diallinas G."/>
            <person name="Emri T."/>
            <person name="Fekete E."/>
            <person name="Flipphi M."/>
            <person name="Freyberg S."/>
            <person name="Gallo A."/>
            <person name="Gournas C."/>
            <person name="Habgood R."/>
            <person name="Hainaut M."/>
            <person name="Harispe M.L."/>
            <person name="Henrissat B."/>
            <person name="Hilden K.S."/>
            <person name="Hope R."/>
            <person name="Hossain A."/>
            <person name="Karabika E."/>
            <person name="Karaffa L."/>
            <person name="Karanyi Z."/>
            <person name="Krasevec N."/>
            <person name="Kuo A."/>
            <person name="Kusch H."/>
            <person name="LaButti K."/>
            <person name="Lagendijk E.L."/>
            <person name="Lapidus A."/>
            <person name="Levasseur A."/>
            <person name="Lindquist E."/>
            <person name="Lipzen A."/>
            <person name="Logrieco A.F."/>
            <person name="MacCabe A."/>
            <person name="Maekelae M.R."/>
            <person name="Malavazi I."/>
            <person name="Melin P."/>
            <person name="Meyer V."/>
            <person name="Mielnichuk N."/>
            <person name="Miskei M."/>
            <person name="Molnar A.P."/>
            <person name="Mule G."/>
            <person name="Ngan C.Y."/>
            <person name="Orejas M."/>
            <person name="Orosz E."/>
            <person name="Ouedraogo J.P."/>
            <person name="Overkamp K.M."/>
            <person name="Park H.-S."/>
            <person name="Perrone G."/>
            <person name="Piumi F."/>
            <person name="Punt P.J."/>
            <person name="Ram A.F."/>
            <person name="Ramon A."/>
            <person name="Rauscher S."/>
            <person name="Record E."/>
            <person name="Riano-Pachon D.M."/>
            <person name="Robert V."/>
            <person name="Roehrig J."/>
            <person name="Ruller R."/>
            <person name="Salamov A."/>
            <person name="Salih N.S."/>
            <person name="Samson R.A."/>
            <person name="Sandor E."/>
            <person name="Sanguinetti M."/>
            <person name="Schuetze T."/>
            <person name="Sepcic K."/>
            <person name="Shelest E."/>
            <person name="Sherlock G."/>
            <person name="Sophianopoulou V."/>
            <person name="Squina F.M."/>
            <person name="Sun H."/>
            <person name="Susca A."/>
            <person name="Todd R.B."/>
            <person name="Tsang A."/>
            <person name="Unkles S.E."/>
            <person name="van de Wiele N."/>
            <person name="van Rossen-Uffink D."/>
            <person name="Oliveira J.V."/>
            <person name="Vesth T.C."/>
            <person name="Visser J."/>
            <person name="Yu J.-H."/>
            <person name="Zhou M."/>
            <person name="Andersen M.R."/>
            <person name="Archer D.B."/>
            <person name="Baker S.E."/>
            <person name="Benoit I."/>
            <person name="Brakhage A.A."/>
            <person name="Braus G.H."/>
            <person name="Fischer R."/>
            <person name="Frisvad J.C."/>
            <person name="Goldman G.H."/>
            <person name="Houbraken J."/>
            <person name="Oakley B."/>
            <person name="Pocsi I."/>
            <person name="Scazzocchio C."/>
            <person name="Seiboth B."/>
            <person name="vanKuyk P.A."/>
            <person name="Wortman J."/>
            <person name="Dyer P.S."/>
            <person name="Grigoriev I.V."/>
        </authorList>
    </citation>
    <scope>NUCLEOTIDE SEQUENCE [LARGE SCALE GENOMIC DNA]</scope>
    <source>
        <strain evidence="4">ITEM 5010</strain>
    </source>
</reference>
<dbReference type="PANTHER" id="PTHR35204">
    <property type="entry name" value="YALI0A21131P"/>
    <property type="match status" value="1"/>
</dbReference>
<feature type="chain" id="PRO_5012910024" evidence="2">
    <location>
        <begin position="20"/>
        <end position="571"/>
    </location>
</feature>
<dbReference type="STRING" id="602072.A0A1R3RLK8"/>
<dbReference type="VEuPathDB" id="FungiDB:ASPCADRAFT_130855"/>
<feature type="compositionally biased region" description="Basic and acidic residues" evidence="1">
    <location>
        <begin position="132"/>
        <end position="141"/>
    </location>
</feature>
<dbReference type="Proteomes" id="UP000188318">
    <property type="component" value="Unassembled WGS sequence"/>
</dbReference>
<organism evidence="3 4">
    <name type="scientific">Aspergillus carbonarius (strain ITEM 5010)</name>
    <dbReference type="NCBI Taxonomy" id="602072"/>
    <lineage>
        <taxon>Eukaryota</taxon>
        <taxon>Fungi</taxon>
        <taxon>Dikarya</taxon>
        <taxon>Ascomycota</taxon>
        <taxon>Pezizomycotina</taxon>
        <taxon>Eurotiomycetes</taxon>
        <taxon>Eurotiomycetidae</taxon>
        <taxon>Eurotiales</taxon>
        <taxon>Aspergillaceae</taxon>
        <taxon>Aspergillus</taxon>
        <taxon>Aspergillus subgen. Circumdati</taxon>
    </lineage>
</organism>
<dbReference type="AlphaFoldDB" id="A0A1R3RLK8"/>
<evidence type="ECO:0000313" key="3">
    <source>
        <dbReference type="EMBL" id="OOF95374.1"/>
    </source>
</evidence>
<gene>
    <name evidence="3" type="ORF">ASPCADRAFT_130855</name>
</gene>
<dbReference type="InterPro" id="IPR038921">
    <property type="entry name" value="YOR389W-like"/>
</dbReference>
<name>A0A1R3RLK8_ASPC5</name>
<feature type="region of interest" description="Disordered" evidence="1">
    <location>
        <begin position="102"/>
        <end position="141"/>
    </location>
</feature>
<dbReference type="PANTHER" id="PTHR35204:SF1">
    <property type="entry name" value="ENTEROTOXIN"/>
    <property type="match status" value="1"/>
</dbReference>
<dbReference type="OrthoDB" id="10261782at2759"/>
<accession>A0A1R3RLK8</accession>
<sequence length="571" mass="64075">MSLKLKRLAWALLPWAAASSPFPAEERLAVPDGSTHASHIFNALHNSMKMFGSVLQHNGMSIFIATVPEGTEFYHGTSSPYRINGTEWLAFEPEHAMAFAHPRRVRRSGSAGAADQPHAESRNHRNHNSKRRNTDEGDSESFHHGFFTRQWKSLPSLFQYFIFEHGDSHRIQKINGGNSQAPHEAHHSQHKATGHQSHSDAEGHHGQSPLSPDELSAEEQPRYFHTYRTKHQLRLIYFDGQSAAKSLKGTLDMQDIVLRNASHFDGSPAEGDNLRADDLCALARDKWDSRVDGFLRMVGGFEIILCSFAKDLDVISILSTSPGHSEDGGSGLSYARALATRFDGIGGDRVSINYDDFVTMFAYPDAMYFDNHGLPRVINDSAKMEQVRAHVDRLVKQPDQTDNAFNWQNMVDMIITRYHYRISLMLSSAVSTHHELRRELHLAIEPFINAHARNSTAEVERCTRQFWTAGANKTTVPGQAVSRVSERLCSSLVAGAAAETYDEGIAIIESLNRYLDWAIFRRCTCCELNEVCQLPIWPSGSWEDFVRPQCGTGMSHGAGGYWDMMGKVRQH</sequence>
<proteinExistence type="predicted"/>
<dbReference type="OMA" id="AWTTWKK"/>
<protein>
    <submittedName>
        <fullName evidence="3">Uncharacterized protein</fullName>
    </submittedName>
</protein>
<keyword evidence="2" id="KW-0732">Signal</keyword>
<feature type="region of interest" description="Disordered" evidence="1">
    <location>
        <begin position="171"/>
        <end position="218"/>
    </location>
</feature>
<evidence type="ECO:0000256" key="1">
    <source>
        <dbReference type="SAM" id="MobiDB-lite"/>
    </source>
</evidence>
<dbReference type="EMBL" id="KV907500">
    <property type="protein sequence ID" value="OOF95374.1"/>
    <property type="molecule type" value="Genomic_DNA"/>
</dbReference>
<feature type="signal peptide" evidence="2">
    <location>
        <begin position="1"/>
        <end position="19"/>
    </location>
</feature>
<evidence type="ECO:0000256" key="2">
    <source>
        <dbReference type="SAM" id="SignalP"/>
    </source>
</evidence>